<keyword evidence="2" id="KW-1133">Transmembrane helix</keyword>
<accession>A0A9P6LW78</accession>
<evidence type="ECO:0000313" key="3">
    <source>
        <dbReference type="EMBL" id="KAF9946592.1"/>
    </source>
</evidence>
<keyword evidence="2" id="KW-0472">Membrane</keyword>
<sequence length="318" mass="34319">MTHSTSHSKRSTRITHMRKPWSWLGLTTAALFMTTLPLLAVAAPSSQLVKRAPVEYIADSEPTIELTFEANDSYYLQGLTLNQCQNQLVLPENGTHVRPYNAITAPEIEMGINFYLDENCQEYDFSVLSEVREFVGAFASLKYVGEFKNAKTGFYENTEFSTTVFPDPSSEPGPPESGRQPMVGPGNSGTGVTTGNAGLAVGMGIIGMVLVLGIVGLSVLAYRRFGPEGRRRGGDGGAFMTLSTSTDAEEQAGLTGENGPHSSAVMQSRVGVSFDDERYPSGYRDEEYDGSDDDAVELGYPKNDADEAGVQPPSAKLQ</sequence>
<feature type="compositionally biased region" description="Acidic residues" evidence="1">
    <location>
        <begin position="286"/>
        <end position="296"/>
    </location>
</feature>
<keyword evidence="4" id="KW-1185">Reference proteome</keyword>
<name>A0A9P6LW78_MORAP</name>
<proteinExistence type="predicted"/>
<feature type="compositionally biased region" description="Basic and acidic residues" evidence="1">
    <location>
        <begin position="275"/>
        <end position="285"/>
    </location>
</feature>
<dbReference type="OrthoDB" id="2442837at2759"/>
<dbReference type="EMBL" id="JAAAHY010001817">
    <property type="protein sequence ID" value="KAF9946592.1"/>
    <property type="molecule type" value="Genomic_DNA"/>
</dbReference>
<keyword evidence="2" id="KW-0812">Transmembrane</keyword>
<comment type="caution">
    <text evidence="3">The sequence shown here is derived from an EMBL/GenBank/DDBJ whole genome shotgun (WGS) entry which is preliminary data.</text>
</comment>
<dbReference type="Proteomes" id="UP000738359">
    <property type="component" value="Unassembled WGS sequence"/>
</dbReference>
<evidence type="ECO:0000256" key="2">
    <source>
        <dbReference type="SAM" id="Phobius"/>
    </source>
</evidence>
<feature type="region of interest" description="Disordered" evidence="1">
    <location>
        <begin position="269"/>
        <end position="318"/>
    </location>
</feature>
<dbReference type="AlphaFoldDB" id="A0A9P6LW78"/>
<evidence type="ECO:0000256" key="1">
    <source>
        <dbReference type="SAM" id="MobiDB-lite"/>
    </source>
</evidence>
<protein>
    <submittedName>
        <fullName evidence="3">Uncharacterized protein</fullName>
    </submittedName>
</protein>
<reference evidence="3" key="1">
    <citation type="journal article" date="2020" name="Fungal Divers.">
        <title>Resolving the Mortierellaceae phylogeny through synthesis of multi-gene phylogenetics and phylogenomics.</title>
        <authorList>
            <person name="Vandepol N."/>
            <person name="Liber J."/>
            <person name="Desiro A."/>
            <person name="Na H."/>
            <person name="Kennedy M."/>
            <person name="Barry K."/>
            <person name="Grigoriev I.V."/>
            <person name="Miller A.N."/>
            <person name="O'Donnell K."/>
            <person name="Stajich J.E."/>
            <person name="Bonito G."/>
        </authorList>
    </citation>
    <scope>NUCLEOTIDE SEQUENCE</scope>
    <source>
        <strain evidence="3">CK1249</strain>
    </source>
</reference>
<gene>
    <name evidence="3" type="ORF">BGZ70_003139</name>
</gene>
<feature type="region of interest" description="Disordered" evidence="1">
    <location>
        <begin position="161"/>
        <end position="190"/>
    </location>
</feature>
<organism evidence="3 4">
    <name type="scientific">Mortierella alpina</name>
    <name type="common">Oleaginous fungus</name>
    <name type="synonym">Mortierella renispora</name>
    <dbReference type="NCBI Taxonomy" id="64518"/>
    <lineage>
        <taxon>Eukaryota</taxon>
        <taxon>Fungi</taxon>
        <taxon>Fungi incertae sedis</taxon>
        <taxon>Mucoromycota</taxon>
        <taxon>Mortierellomycotina</taxon>
        <taxon>Mortierellomycetes</taxon>
        <taxon>Mortierellales</taxon>
        <taxon>Mortierellaceae</taxon>
        <taxon>Mortierella</taxon>
    </lineage>
</organism>
<feature type="transmembrane region" description="Helical" evidence="2">
    <location>
        <begin position="197"/>
        <end position="222"/>
    </location>
</feature>
<evidence type="ECO:0000313" key="4">
    <source>
        <dbReference type="Proteomes" id="UP000738359"/>
    </source>
</evidence>